<accession>D8QBA2</accession>
<feature type="domain" description="RING-type" evidence="6">
    <location>
        <begin position="10"/>
        <end position="49"/>
    </location>
</feature>
<keyword evidence="5" id="KW-0812">Transmembrane</keyword>
<dbReference type="SMART" id="SM00184">
    <property type="entry name" value="RING"/>
    <property type="match status" value="1"/>
</dbReference>
<evidence type="ECO:0000256" key="2">
    <source>
        <dbReference type="ARBA" id="ARBA00022771"/>
    </source>
</evidence>
<dbReference type="KEGG" id="scm:SCHCO_02633528"/>
<name>D8QBA2_SCHCM</name>
<feature type="transmembrane region" description="Helical" evidence="5">
    <location>
        <begin position="221"/>
        <end position="242"/>
    </location>
</feature>
<evidence type="ECO:0000256" key="4">
    <source>
        <dbReference type="PROSITE-ProRule" id="PRU00175"/>
    </source>
</evidence>
<dbReference type="RefSeq" id="XP_003029217.1">
    <property type="nucleotide sequence ID" value="XM_003029171.1"/>
</dbReference>
<dbReference type="Proteomes" id="UP000007431">
    <property type="component" value="Unassembled WGS sequence"/>
</dbReference>
<dbReference type="PROSITE" id="PS50089">
    <property type="entry name" value="ZF_RING_2"/>
    <property type="match status" value="1"/>
</dbReference>
<dbReference type="HOGENOM" id="CLU_1090521_0_0_1"/>
<feature type="non-terminal residue" evidence="7">
    <location>
        <position position="255"/>
    </location>
</feature>
<dbReference type="Gene3D" id="3.30.40.10">
    <property type="entry name" value="Zinc/RING finger domain, C3HC4 (zinc finger)"/>
    <property type="match status" value="1"/>
</dbReference>
<evidence type="ECO:0000313" key="7">
    <source>
        <dbReference type="EMBL" id="EFI94314.1"/>
    </source>
</evidence>
<dbReference type="OrthoDB" id="6105938at2759"/>
<keyword evidence="5" id="KW-0472">Membrane</keyword>
<dbReference type="InterPro" id="IPR013083">
    <property type="entry name" value="Znf_RING/FYVE/PHD"/>
</dbReference>
<dbReference type="Pfam" id="PF14634">
    <property type="entry name" value="zf-RING_5"/>
    <property type="match status" value="1"/>
</dbReference>
<dbReference type="InterPro" id="IPR017907">
    <property type="entry name" value="Znf_RING_CS"/>
</dbReference>
<evidence type="ECO:0000256" key="1">
    <source>
        <dbReference type="ARBA" id="ARBA00022723"/>
    </source>
</evidence>
<sequence length="255" mass="29013">MSHATPCATCTLCTSSFPFPDKWLLFPNCGHAFCESCAQTQGDRCPTCRAASFGRPLLRIRGAQIDELGDMRKKLSDTRKQLSGTRMVLEDTRKELVATRKELAAEHAKWDRLKGVLVEYGALEGVMGAVQMKIEEIKADMRARDEQVRRLRECVEGLWKGGVWEEEEEIGRVDGTALAAVWEMKNKIARYIDGWGDAVNEWGARIIFEGKVHSKVDFFALWHWFLVLFPWVLVMLLCWSWTLPSVSAEQLYIPG</sequence>
<evidence type="ECO:0000256" key="5">
    <source>
        <dbReference type="SAM" id="Phobius"/>
    </source>
</evidence>
<evidence type="ECO:0000259" key="6">
    <source>
        <dbReference type="PROSITE" id="PS50089"/>
    </source>
</evidence>
<reference evidence="7 8" key="1">
    <citation type="journal article" date="2010" name="Nat. Biotechnol.">
        <title>Genome sequence of the model mushroom Schizophyllum commune.</title>
        <authorList>
            <person name="Ohm R.A."/>
            <person name="de Jong J.F."/>
            <person name="Lugones L.G."/>
            <person name="Aerts A."/>
            <person name="Kothe E."/>
            <person name="Stajich J.E."/>
            <person name="de Vries R.P."/>
            <person name="Record E."/>
            <person name="Levasseur A."/>
            <person name="Baker S.E."/>
            <person name="Bartholomew K.A."/>
            <person name="Coutinho P.M."/>
            <person name="Erdmann S."/>
            <person name="Fowler T.J."/>
            <person name="Gathman A.C."/>
            <person name="Lombard V."/>
            <person name="Henrissat B."/>
            <person name="Knabe N."/>
            <person name="Kuees U."/>
            <person name="Lilly W.W."/>
            <person name="Lindquist E."/>
            <person name="Lucas S."/>
            <person name="Magnuson J.K."/>
            <person name="Piumi F."/>
            <person name="Raudaskoski M."/>
            <person name="Salamov A."/>
            <person name="Schmutz J."/>
            <person name="Schwarze F.W.M.R."/>
            <person name="vanKuyk P.A."/>
            <person name="Horton J.S."/>
            <person name="Grigoriev I.V."/>
            <person name="Woesten H.A.B."/>
        </authorList>
    </citation>
    <scope>NUCLEOTIDE SEQUENCE [LARGE SCALE GENOMIC DNA]</scope>
    <source>
        <strain evidence="8">H4-8 / FGSC 9210</strain>
    </source>
</reference>
<dbReference type="GeneID" id="9592184"/>
<organism evidence="8">
    <name type="scientific">Schizophyllum commune (strain H4-8 / FGSC 9210)</name>
    <name type="common">Split gill fungus</name>
    <dbReference type="NCBI Taxonomy" id="578458"/>
    <lineage>
        <taxon>Eukaryota</taxon>
        <taxon>Fungi</taxon>
        <taxon>Dikarya</taxon>
        <taxon>Basidiomycota</taxon>
        <taxon>Agaricomycotina</taxon>
        <taxon>Agaricomycetes</taxon>
        <taxon>Agaricomycetidae</taxon>
        <taxon>Agaricales</taxon>
        <taxon>Schizophyllaceae</taxon>
        <taxon>Schizophyllum</taxon>
    </lineage>
</organism>
<dbReference type="SUPFAM" id="SSF57850">
    <property type="entry name" value="RING/U-box"/>
    <property type="match status" value="1"/>
</dbReference>
<keyword evidence="3" id="KW-0862">Zinc</keyword>
<dbReference type="VEuPathDB" id="FungiDB:SCHCODRAFT_02633528"/>
<proteinExistence type="predicted"/>
<dbReference type="AlphaFoldDB" id="D8QBA2"/>
<keyword evidence="1" id="KW-0479">Metal-binding</keyword>
<keyword evidence="8" id="KW-1185">Reference proteome</keyword>
<evidence type="ECO:0000313" key="8">
    <source>
        <dbReference type="Proteomes" id="UP000007431"/>
    </source>
</evidence>
<dbReference type="InterPro" id="IPR001841">
    <property type="entry name" value="Znf_RING"/>
</dbReference>
<evidence type="ECO:0000256" key="3">
    <source>
        <dbReference type="ARBA" id="ARBA00022833"/>
    </source>
</evidence>
<protein>
    <recommendedName>
        <fullName evidence="6">RING-type domain-containing protein</fullName>
    </recommendedName>
</protein>
<keyword evidence="5" id="KW-1133">Transmembrane helix</keyword>
<gene>
    <name evidence="7" type="ORF">SCHCODRAFT_111169</name>
</gene>
<dbReference type="InParanoid" id="D8QBA2"/>
<keyword evidence="2 4" id="KW-0863">Zinc-finger</keyword>
<dbReference type="PROSITE" id="PS00518">
    <property type="entry name" value="ZF_RING_1"/>
    <property type="match status" value="1"/>
</dbReference>
<dbReference type="GO" id="GO:0008270">
    <property type="term" value="F:zinc ion binding"/>
    <property type="evidence" value="ECO:0007669"/>
    <property type="project" value="UniProtKB-KW"/>
</dbReference>
<dbReference type="EMBL" id="GL377309">
    <property type="protein sequence ID" value="EFI94314.1"/>
    <property type="molecule type" value="Genomic_DNA"/>
</dbReference>